<dbReference type="Pfam" id="PF16381">
    <property type="entry name" value="Coatomer_g_Cpla"/>
    <property type="match status" value="1"/>
</dbReference>
<organism evidence="18 19">
    <name type="scientific">Hondaea fermentalgiana</name>
    <dbReference type="NCBI Taxonomy" id="2315210"/>
    <lineage>
        <taxon>Eukaryota</taxon>
        <taxon>Sar</taxon>
        <taxon>Stramenopiles</taxon>
        <taxon>Bigyra</taxon>
        <taxon>Labyrinthulomycetes</taxon>
        <taxon>Thraustochytrida</taxon>
        <taxon>Thraustochytriidae</taxon>
        <taxon>Hondaea</taxon>
    </lineage>
</organism>
<dbReference type="GO" id="GO:0005793">
    <property type="term" value="C:endoplasmic reticulum-Golgi intermediate compartment"/>
    <property type="evidence" value="ECO:0007669"/>
    <property type="project" value="TreeGrafter"/>
</dbReference>
<dbReference type="GO" id="GO:0030126">
    <property type="term" value="C:COPI vesicle coat"/>
    <property type="evidence" value="ECO:0007669"/>
    <property type="project" value="InterPro"/>
</dbReference>
<evidence type="ECO:0000256" key="4">
    <source>
        <dbReference type="ARBA" id="ARBA00022448"/>
    </source>
</evidence>
<comment type="function">
    <text evidence="12 13">The coatomer is a cytosolic protein complex that binds to dilysine motifs and reversibly associates with Golgi non-clathrin-coated vesicles, which further mediate biosynthetic protein transport from the ER, via the Golgi up to the trans Golgi network. Coatomer complex is required for budding from Golgi membranes, and is essential for the retrograde Golgi-to-ER transport of dilysine-tagged proteins.</text>
</comment>
<evidence type="ECO:0000256" key="9">
    <source>
        <dbReference type="ARBA" id="ARBA00023034"/>
    </source>
</evidence>
<keyword evidence="19" id="KW-1185">Reference proteome</keyword>
<dbReference type="FunCoup" id="A0A2R5GUB9">
    <property type="interactions" value="485"/>
</dbReference>
<name>A0A2R5GUB9_9STRA</name>
<dbReference type="Pfam" id="PF01602">
    <property type="entry name" value="Adaptin_N"/>
    <property type="match status" value="1"/>
</dbReference>
<feature type="compositionally biased region" description="Gly residues" evidence="14">
    <location>
        <begin position="619"/>
        <end position="631"/>
    </location>
</feature>
<keyword evidence="10 13" id="KW-0472">Membrane</keyword>
<keyword evidence="5 13" id="KW-0963">Cytoplasm</keyword>
<evidence type="ECO:0000256" key="5">
    <source>
        <dbReference type="ARBA" id="ARBA00022490"/>
    </source>
</evidence>
<dbReference type="InterPro" id="IPR011989">
    <property type="entry name" value="ARM-like"/>
</dbReference>
<dbReference type="OrthoDB" id="1074925at2759"/>
<evidence type="ECO:0000256" key="12">
    <source>
        <dbReference type="ARBA" id="ARBA00025536"/>
    </source>
</evidence>
<dbReference type="InterPro" id="IPR032154">
    <property type="entry name" value="Coatomer_g_Cpla"/>
</dbReference>
<comment type="subunit">
    <text evidence="3">Oligomeric complex that consists of at least the alpha, beta, beta', gamma, delta, epsilon and zeta subunits.</text>
</comment>
<dbReference type="FunFam" id="1.25.10.10:FF:000071">
    <property type="entry name" value="Coatomer subunit gamma"/>
    <property type="match status" value="1"/>
</dbReference>
<dbReference type="GO" id="GO:0000139">
    <property type="term" value="C:Golgi membrane"/>
    <property type="evidence" value="ECO:0007669"/>
    <property type="project" value="UniProtKB-SubCell"/>
</dbReference>
<evidence type="ECO:0000259" key="17">
    <source>
        <dbReference type="Pfam" id="PF16381"/>
    </source>
</evidence>
<keyword evidence="9 13" id="KW-0333">Golgi apparatus</keyword>
<proteinExistence type="inferred from homology"/>
<dbReference type="Proteomes" id="UP000241890">
    <property type="component" value="Unassembled WGS sequence"/>
</dbReference>
<dbReference type="SUPFAM" id="SSF48371">
    <property type="entry name" value="ARM repeat"/>
    <property type="match status" value="1"/>
</dbReference>
<evidence type="ECO:0000259" key="16">
    <source>
        <dbReference type="Pfam" id="PF08752"/>
    </source>
</evidence>
<dbReference type="InterPro" id="IPR013041">
    <property type="entry name" value="Clathrin_app_Ig-like_sf"/>
</dbReference>
<comment type="similarity">
    <text evidence="2 13">Belongs to the COPG family.</text>
</comment>
<keyword evidence="6" id="KW-0677">Repeat</keyword>
<keyword evidence="11 13" id="KW-0968">Cytoplasmic vesicle</keyword>
<dbReference type="GO" id="GO:0005198">
    <property type="term" value="F:structural molecule activity"/>
    <property type="evidence" value="ECO:0007669"/>
    <property type="project" value="InterPro"/>
</dbReference>
<keyword evidence="8 13" id="KW-0653">Protein transport</keyword>
<dbReference type="GO" id="GO:0006891">
    <property type="term" value="P:intra-Golgi vesicle-mediated transport"/>
    <property type="evidence" value="ECO:0007669"/>
    <property type="project" value="TreeGrafter"/>
</dbReference>
<feature type="domain" description="Coatomer gamma subunit appendage Ig-like subdomain" evidence="16">
    <location>
        <begin position="644"/>
        <end position="792"/>
    </location>
</feature>
<dbReference type="FunFam" id="3.30.310.10:FF:000011">
    <property type="entry name" value="Coatomer subunit gamma"/>
    <property type="match status" value="1"/>
</dbReference>
<dbReference type="EMBL" id="BEYU01000196">
    <property type="protein sequence ID" value="GBG34466.1"/>
    <property type="molecule type" value="Genomic_DNA"/>
</dbReference>
<dbReference type="InterPro" id="IPR002553">
    <property type="entry name" value="Clathrin/coatomer_adapt-like_N"/>
</dbReference>
<reference evidence="18 19" key="1">
    <citation type="submission" date="2017-12" db="EMBL/GenBank/DDBJ databases">
        <title>Sequencing, de novo assembly and annotation of complete genome of a new Thraustochytrid species, strain FCC1311.</title>
        <authorList>
            <person name="Sedici K."/>
            <person name="Godart F."/>
            <person name="Aiese Cigliano R."/>
            <person name="Sanseverino W."/>
            <person name="Barakat M."/>
            <person name="Ortet P."/>
            <person name="Marechal E."/>
            <person name="Cagnac O."/>
            <person name="Amato A."/>
        </authorList>
    </citation>
    <scope>NUCLEOTIDE SEQUENCE [LARGE SCALE GENOMIC DNA]</scope>
</reference>
<dbReference type="InterPro" id="IPR009028">
    <property type="entry name" value="Coatomer/calthrin_app_sub_C"/>
</dbReference>
<evidence type="ECO:0000256" key="7">
    <source>
        <dbReference type="ARBA" id="ARBA00022892"/>
    </source>
</evidence>
<dbReference type="GO" id="GO:0006886">
    <property type="term" value="P:intracellular protein transport"/>
    <property type="evidence" value="ECO:0007669"/>
    <property type="project" value="InterPro"/>
</dbReference>
<keyword evidence="7 13" id="KW-0931">ER-Golgi transport</keyword>
<evidence type="ECO:0000256" key="11">
    <source>
        <dbReference type="ARBA" id="ARBA00023329"/>
    </source>
</evidence>
<evidence type="ECO:0000256" key="8">
    <source>
        <dbReference type="ARBA" id="ARBA00022927"/>
    </source>
</evidence>
<gene>
    <name evidence="18" type="ORF">FCC1311_106902</name>
</gene>
<evidence type="ECO:0000256" key="10">
    <source>
        <dbReference type="ARBA" id="ARBA00023136"/>
    </source>
</evidence>
<evidence type="ECO:0000256" key="13">
    <source>
        <dbReference type="PIRNR" id="PIRNR037093"/>
    </source>
</evidence>
<dbReference type="PANTHER" id="PTHR10261">
    <property type="entry name" value="COATOMER SUBUNIT GAMMA"/>
    <property type="match status" value="1"/>
</dbReference>
<dbReference type="Gene3D" id="3.30.310.10">
    <property type="entry name" value="TATA-Binding Protein"/>
    <property type="match status" value="1"/>
</dbReference>
<dbReference type="InterPro" id="IPR016024">
    <property type="entry name" value="ARM-type_fold"/>
</dbReference>
<comment type="caution">
    <text evidence="18">The sequence shown here is derived from an EMBL/GenBank/DDBJ whole genome shotgun (WGS) entry which is preliminary data.</text>
</comment>
<dbReference type="InterPro" id="IPR037067">
    <property type="entry name" value="Coatomer_gsu_app_sf"/>
</dbReference>
<dbReference type="InParanoid" id="A0A2R5GUB9"/>
<evidence type="ECO:0000256" key="1">
    <source>
        <dbReference type="ARBA" id="ARBA00004255"/>
    </source>
</evidence>
<dbReference type="Gene3D" id="1.25.10.10">
    <property type="entry name" value="Leucine-rich Repeat Variant"/>
    <property type="match status" value="2"/>
</dbReference>
<dbReference type="SUPFAM" id="SSF55711">
    <property type="entry name" value="Subdomain of clathrin and coatomer appendage domain"/>
    <property type="match status" value="1"/>
</dbReference>
<evidence type="ECO:0000256" key="2">
    <source>
        <dbReference type="ARBA" id="ARBA00010720"/>
    </source>
</evidence>
<evidence type="ECO:0000256" key="14">
    <source>
        <dbReference type="SAM" id="MobiDB-lite"/>
    </source>
</evidence>
<sequence>MSEVNSFGGKDKDKVKAEDEDAIPSPFVGVEKSQVLQEAGAAFNDPQVVKLSPSKCCLLITKLLFLLSQGETFEGRDAETVFFAVTKLFQSQNTALRRMTYLFIKEVAESTDPENVIIVIQSLTKDMNSDVDLYRANAIRVLCKIIDASILGQIERYIKQALVDRNPLVSASALICGNQMAVDSDKREVVRRWVNEVQESVNSRAEMVQYHALALLYASKSHDRLAIGRIVQQYSKGSLNSPLAMCLLVRYTSKLLHEDMSATNSRAAYEFLENCLHHRHEMVIYEAARAMCRLPEAAPQDIMPAITVLQLFLSSPKPSLRFAAVRTLNEVAMKHPNAVTRCNEDMEGLIGDANKSIATLAITTLLKTGSEGGIDKLMKQIAGFMSDIGDEFKIVVVRAVRALCLKYPNKQRVMLNFLSNILREEGGFDFKKVIVDSILHLIEKIPQSKEAALFHLCEFIEDCEFNSLSAQILHVLGEMGPTTTHPAKFIRFIYNRVILENAHVRAAAVTALGKFGSQVEDLTESIIILLESSLQDDDDEVRDRATVSLSILKKVRDGEPTSKTVLVDPLPMSENALMRSLEIYQKRPAPGPLSFDALPVVEDALPARAEDGGDASGFDAGGADSGAGDLGGVSEPTPVPTREENYAEELLNMPEFANLGALFKSSRPEQLTESETEYLVTCVKHIFAEHVIFQFNVTNTIDDQLLKDVSVVMEDAENDAWAPIMTKSIDTLKYNVPAPVYVLMQRPEDSYQATFSVELQFKVLECDPKTGEAFDPDDEGAEEDYPVEDLELGTTDFIARVQINNFKSSWETVGKANEVLEKFELPQYKTLKEAITAVIDFLGLRACEGTDSIPHNADAHNVLLSGTFIGGAKVLARTAFSISPSGGSINLKIAVRSDDPAVPELVMECIQ</sequence>
<dbReference type="InterPro" id="IPR012295">
    <property type="entry name" value="TBP_dom_sf"/>
</dbReference>
<evidence type="ECO:0000256" key="6">
    <source>
        <dbReference type="ARBA" id="ARBA00022737"/>
    </source>
</evidence>
<accession>A0A2R5GUB9</accession>
<dbReference type="GO" id="GO:0006888">
    <property type="term" value="P:endoplasmic reticulum to Golgi vesicle-mediated transport"/>
    <property type="evidence" value="ECO:0007669"/>
    <property type="project" value="TreeGrafter"/>
</dbReference>
<dbReference type="FunFam" id="1.25.10.10:FF:000382">
    <property type="entry name" value="Coatomer subunit gamma"/>
    <property type="match status" value="1"/>
</dbReference>
<keyword evidence="4 13" id="KW-0813">Transport</keyword>
<dbReference type="PIRSF" id="PIRSF037093">
    <property type="entry name" value="Coatomer_gamma_subunit"/>
    <property type="match status" value="1"/>
</dbReference>
<dbReference type="PANTHER" id="PTHR10261:SF0">
    <property type="entry name" value="COATOMER SUBUNIT GAMMA-2"/>
    <property type="match status" value="1"/>
</dbReference>
<feature type="domain" description="Coatomer subunit gamma C-terminal" evidence="17">
    <location>
        <begin position="795"/>
        <end position="910"/>
    </location>
</feature>
<dbReference type="Pfam" id="PF08752">
    <property type="entry name" value="COP-gamma_platf"/>
    <property type="match status" value="1"/>
</dbReference>
<feature type="region of interest" description="Disordered" evidence="14">
    <location>
        <begin position="1"/>
        <end position="21"/>
    </location>
</feature>
<dbReference type="InterPro" id="IPR017106">
    <property type="entry name" value="Coatomer_gsu"/>
</dbReference>
<feature type="region of interest" description="Disordered" evidence="14">
    <location>
        <begin position="608"/>
        <end position="638"/>
    </location>
</feature>
<dbReference type="SUPFAM" id="SSF49348">
    <property type="entry name" value="Clathrin adaptor appendage domain"/>
    <property type="match status" value="1"/>
</dbReference>
<evidence type="ECO:0000313" key="19">
    <source>
        <dbReference type="Proteomes" id="UP000241890"/>
    </source>
</evidence>
<feature type="domain" description="Clathrin/coatomer adaptor adaptin-like N-terminal" evidence="15">
    <location>
        <begin position="34"/>
        <end position="554"/>
    </location>
</feature>
<evidence type="ECO:0000256" key="3">
    <source>
        <dbReference type="ARBA" id="ARBA00011775"/>
    </source>
</evidence>
<dbReference type="FunFam" id="2.60.40.1480:FF:000001">
    <property type="entry name" value="Coatomer subunit gamma"/>
    <property type="match status" value="1"/>
</dbReference>
<comment type="subcellular location">
    <subcellularLocation>
        <location evidence="13">Cytoplasm</location>
    </subcellularLocation>
    <subcellularLocation>
        <location evidence="1 13">Golgi apparatus membrane</location>
        <topology evidence="1 13">Peripheral membrane protein</topology>
        <orientation evidence="1 13">Cytoplasmic side</orientation>
    </subcellularLocation>
    <subcellularLocation>
        <location evidence="13">Cytoplasmic vesicle</location>
        <location evidence="13">COPI-coated vesicle membrane</location>
        <topology evidence="13">Peripheral membrane protein</topology>
        <orientation evidence="13">Cytoplasmic side</orientation>
    </subcellularLocation>
</comment>
<dbReference type="AlphaFoldDB" id="A0A2R5GUB9"/>
<evidence type="ECO:0000259" key="15">
    <source>
        <dbReference type="Pfam" id="PF01602"/>
    </source>
</evidence>
<evidence type="ECO:0000313" key="18">
    <source>
        <dbReference type="EMBL" id="GBG34466.1"/>
    </source>
</evidence>
<dbReference type="InterPro" id="IPR013040">
    <property type="entry name" value="Coatomer_gsu_app_Ig-like_dom"/>
</dbReference>
<dbReference type="Gene3D" id="2.60.40.1480">
    <property type="entry name" value="Coatomer, gamma subunit, appendage domain"/>
    <property type="match status" value="1"/>
</dbReference>
<protein>
    <recommendedName>
        <fullName evidence="13">Coatomer subunit gamma</fullName>
    </recommendedName>
</protein>
<dbReference type="GO" id="GO:0005783">
    <property type="term" value="C:endoplasmic reticulum"/>
    <property type="evidence" value="ECO:0007669"/>
    <property type="project" value="TreeGrafter"/>
</dbReference>
<dbReference type="GO" id="GO:0009306">
    <property type="term" value="P:protein secretion"/>
    <property type="evidence" value="ECO:0007669"/>
    <property type="project" value="TreeGrafter"/>
</dbReference>